<dbReference type="EMBL" id="CP065989">
    <property type="protein sequence ID" value="QQB15529.1"/>
    <property type="molecule type" value="Genomic_DNA"/>
</dbReference>
<keyword evidence="4" id="KW-0574">Periplasm</keyword>
<proteinExistence type="predicted"/>
<dbReference type="PANTHER" id="PTHR30222:SF17">
    <property type="entry name" value="SPERMIDINE_PUTRESCINE-BINDING PERIPLASMIC PROTEIN"/>
    <property type="match status" value="1"/>
</dbReference>
<keyword evidence="3" id="KW-0732">Signal</keyword>
<dbReference type="SUPFAM" id="SSF53850">
    <property type="entry name" value="Periplasmic binding protein-like II"/>
    <property type="match status" value="1"/>
</dbReference>
<dbReference type="PANTHER" id="PTHR30222">
    <property type="entry name" value="SPERMIDINE/PUTRESCINE-BINDING PERIPLASMIC PROTEIN"/>
    <property type="match status" value="1"/>
</dbReference>
<keyword evidence="2" id="KW-0813">Transport</keyword>
<dbReference type="PRINTS" id="PR00909">
    <property type="entry name" value="SPERMDNBNDNG"/>
</dbReference>
<dbReference type="Gene3D" id="3.40.190.10">
    <property type="entry name" value="Periplasmic binding protein-like II"/>
    <property type="match status" value="2"/>
</dbReference>
<dbReference type="InterPro" id="IPR006059">
    <property type="entry name" value="SBP"/>
</dbReference>
<dbReference type="Proteomes" id="UP000595374">
    <property type="component" value="Chromosome"/>
</dbReference>
<dbReference type="GO" id="GO:0042597">
    <property type="term" value="C:periplasmic space"/>
    <property type="evidence" value="ECO:0007669"/>
    <property type="project" value="UniProtKB-SubCell"/>
</dbReference>
<dbReference type="InterPro" id="IPR001188">
    <property type="entry name" value="Sperm_putr-bd"/>
</dbReference>
<dbReference type="GO" id="GO:0019808">
    <property type="term" value="F:polyamine binding"/>
    <property type="evidence" value="ECO:0007669"/>
    <property type="project" value="InterPro"/>
</dbReference>
<evidence type="ECO:0000256" key="4">
    <source>
        <dbReference type="ARBA" id="ARBA00022764"/>
    </source>
</evidence>
<dbReference type="RefSeq" id="WP_198500512.1">
    <property type="nucleotide sequence ID" value="NZ_CP065989.1"/>
</dbReference>
<name>A0A7T4DL46_9MICO</name>
<dbReference type="CDD" id="cd13590">
    <property type="entry name" value="PBP2_PotD_PotF_like"/>
    <property type="match status" value="1"/>
</dbReference>
<protein>
    <submittedName>
        <fullName evidence="5">Spermidine/putrescine ABC transporter substrate-binding protein</fullName>
    </submittedName>
</protein>
<evidence type="ECO:0000256" key="3">
    <source>
        <dbReference type="ARBA" id="ARBA00022729"/>
    </source>
</evidence>
<comment type="subcellular location">
    <subcellularLocation>
        <location evidence="1">Periplasm</location>
    </subcellularLocation>
</comment>
<dbReference type="Pfam" id="PF13416">
    <property type="entry name" value="SBP_bac_8"/>
    <property type="match status" value="1"/>
</dbReference>
<organism evidence="5 6">
    <name type="scientific">Brevibacterium casei</name>
    <dbReference type="NCBI Taxonomy" id="33889"/>
    <lineage>
        <taxon>Bacteria</taxon>
        <taxon>Bacillati</taxon>
        <taxon>Actinomycetota</taxon>
        <taxon>Actinomycetes</taxon>
        <taxon>Micrococcales</taxon>
        <taxon>Brevibacteriaceae</taxon>
        <taxon>Brevibacterium</taxon>
    </lineage>
</organism>
<reference evidence="5 6" key="1">
    <citation type="submission" date="2020-12" db="EMBL/GenBank/DDBJ databases">
        <title>FDA dAtabase for Regulatory Grade micrObial Sequences (FDA-ARGOS): Supporting development and validation of Infectious Disease Dx tests.</title>
        <authorList>
            <person name="Sproer C."/>
            <person name="Gronow S."/>
            <person name="Severitt S."/>
            <person name="Schroder I."/>
            <person name="Tallon L."/>
            <person name="Sadzewicz L."/>
            <person name="Zhao X."/>
            <person name="Boylan J."/>
            <person name="Ott S."/>
            <person name="Bowen H."/>
            <person name="Vavikolanu K."/>
            <person name="Mehta A."/>
            <person name="Aluvathingal J."/>
            <person name="Nadendla S."/>
            <person name="Lowell S."/>
            <person name="Myers T."/>
            <person name="Yan Y."/>
            <person name="Sichtig H."/>
        </authorList>
    </citation>
    <scope>NUCLEOTIDE SEQUENCE [LARGE SCALE GENOMIC DNA]</scope>
    <source>
        <strain evidence="5 6">FDAARGOS_990</strain>
    </source>
</reference>
<gene>
    <name evidence="5" type="ORF">I6H47_06245</name>
</gene>
<dbReference type="AlphaFoldDB" id="A0A7T4DL46"/>
<evidence type="ECO:0000256" key="2">
    <source>
        <dbReference type="ARBA" id="ARBA00022448"/>
    </source>
</evidence>
<dbReference type="SMR" id="A0A7T4DL46"/>
<evidence type="ECO:0000313" key="5">
    <source>
        <dbReference type="EMBL" id="QQB15529.1"/>
    </source>
</evidence>
<dbReference type="GO" id="GO:0015846">
    <property type="term" value="P:polyamine transport"/>
    <property type="evidence" value="ECO:0007669"/>
    <property type="project" value="InterPro"/>
</dbReference>
<evidence type="ECO:0000256" key="1">
    <source>
        <dbReference type="ARBA" id="ARBA00004418"/>
    </source>
</evidence>
<evidence type="ECO:0000313" key="6">
    <source>
        <dbReference type="Proteomes" id="UP000595374"/>
    </source>
</evidence>
<sequence length="386" mass="41874">MSEQQPVSVLAPPAAARRITRRAALAGIGVIGLGALSACGSSTGMAASPATDGELEDKLNLYTWGDYDSPDLLSRFRDDFDVLLQVDSYGSNEELIAKLSSSRGTSGYDVVVPTGSQLSRFTSHDLLQPLDLSLIPNFQTMDPNFIHQDVDPNNEFTICKAWGTTGYAYRTDVITREMTSWQDFIDAAQNEASGKTSLLDDALEVSSIGLTSLGYSINTTNEQEIAEARAIIVDQVAPHVRAYFGSASTGIIQGSFTLMHSYNGDARQGFGEVEDPENWKFVFPTPSANLWMDTWAIATGAPHPDAAHAFINFMIDPANSLEQIEYIGYPIGVQGSEEKAKEAGVEGLDMIFPPQEVLDRLEAGVFNDKIQLLVDTLTEAKRRSGA</sequence>
<accession>A0A7T4DL46</accession>